<dbReference type="VEuPathDB" id="FungiDB:TREMEDRAFT_39913"/>
<gene>
    <name evidence="5" type="ORF">M231_05794</name>
</gene>
<dbReference type="Pfam" id="PF01204">
    <property type="entry name" value="Trehalase"/>
    <property type="match status" value="3"/>
</dbReference>
<dbReference type="PRINTS" id="PR00744">
    <property type="entry name" value="GLHYDRLASE37"/>
</dbReference>
<dbReference type="AlphaFoldDB" id="A0A4Q1BH99"/>
<evidence type="ECO:0000313" key="6">
    <source>
        <dbReference type="Proteomes" id="UP000289152"/>
    </source>
</evidence>
<dbReference type="InterPro" id="IPR001661">
    <property type="entry name" value="Glyco_hydro_37"/>
</dbReference>
<dbReference type="InterPro" id="IPR008928">
    <property type="entry name" value="6-hairpin_glycosidase_sf"/>
</dbReference>
<dbReference type="EC" id="3.2.1.28" evidence="2"/>
<protein>
    <recommendedName>
        <fullName evidence="2">Trehalase</fullName>
        <ecNumber evidence="2">3.2.1.28</ecNumber>
    </recommendedName>
    <alternativeName>
        <fullName evidence="2">Alpha-trehalose glucohydrolase</fullName>
    </alternativeName>
</protein>
<dbReference type="GO" id="GO:0005993">
    <property type="term" value="P:trehalose catabolic process"/>
    <property type="evidence" value="ECO:0007669"/>
    <property type="project" value="TreeGrafter"/>
</dbReference>
<dbReference type="PANTHER" id="PTHR23403">
    <property type="entry name" value="TREHALASE"/>
    <property type="match status" value="1"/>
</dbReference>
<dbReference type="GO" id="GO:0004555">
    <property type="term" value="F:alpha,alpha-trehalase activity"/>
    <property type="evidence" value="ECO:0007669"/>
    <property type="project" value="UniProtKB-EC"/>
</dbReference>
<dbReference type="EMBL" id="SDIL01000082">
    <property type="protein sequence ID" value="RXK36960.1"/>
    <property type="molecule type" value="Genomic_DNA"/>
</dbReference>
<dbReference type="InterPro" id="IPR012341">
    <property type="entry name" value="6hp_glycosidase-like_sf"/>
</dbReference>
<keyword evidence="2" id="KW-0326">Glycosidase</keyword>
<dbReference type="STRING" id="5217.A0A4Q1BH99"/>
<organism evidence="5 6">
    <name type="scientific">Tremella mesenterica</name>
    <name type="common">Jelly fungus</name>
    <dbReference type="NCBI Taxonomy" id="5217"/>
    <lineage>
        <taxon>Eukaryota</taxon>
        <taxon>Fungi</taxon>
        <taxon>Dikarya</taxon>
        <taxon>Basidiomycota</taxon>
        <taxon>Agaricomycotina</taxon>
        <taxon>Tremellomycetes</taxon>
        <taxon>Tremellales</taxon>
        <taxon>Tremellaceae</taxon>
        <taxon>Tremella</taxon>
    </lineage>
</organism>
<feature type="chain" id="PRO_5020766873" description="Trehalase" evidence="4">
    <location>
        <begin position="18"/>
        <end position="729"/>
    </location>
</feature>
<comment type="catalytic activity">
    <reaction evidence="2">
        <text>alpha,alpha-trehalose + H2O = alpha-D-glucose + beta-D-glucose</text>
        <dbReference type="Rhea" id="RHEA:32675"/>
        <dbReference type="ChEBI" id="CHEBI:15377"/>
        <dbReference type="ChEBI" id="CHEBI:15903"/>
        <dbReference type="ChEBI" id="CHEBI:16551"/>
        <dbReference type="ChEBI" id="CHEBI:17925"/>
        <dbReference type="EC" id="3.2.1.28"/>
    </reaction>
</comment>
<dbReference type="OrthoDB" id="3542292at2759"/>
<keyword evidence="4" id="KW-0732">Signal</keyword>
<evidence type="ECO:0000313" key="5">
    <source>
        <dbReference type="EMBL" id="RXK36960.1"/>
    </source>
</evidence>
<dbReference type="SUPFAM" id="SSF48208">
    <property type="entry name" value="Six-hairpin glycosidases"/>
    <property type="match status" value="1"/>
</dbReference>
<evidence type="ECO:0000256" key="2">
    <source>
        <dbReference type="RuleBase" id="RU361180"/>
    </source>
</evidence>
<comment type="caution">
    <text evidence="5">The sequence shown here is derived from an EMBL/GenBank/DDBJ whole genome shotgun (WGS) entry which is preliminary data.</text>
</comment>
<evidence type="ECO:0000256" key="1">
    <source>
        <dbReference type="ARBA" id="ARBA00005615"/>
    </source>
</evidence>
<evidence type="ECO:0000256" key="4">
    <source>
        <dbReference type="SAM" id="SignalP"/>
    </source>
</evidence>
<dbReference type="InParanoid" id="A0A4Q1BH99"/>
<keyword evidence="6" id="KW-1185">Reference proteome</keyword>
<reference evidence="5 6" key="1">
    <citation type="submission" date="2016-06" db="EMBL/GenBank/DDBJ databases">
        <title>Evolution of pathogenesis and genome organization in the Tremellales.</title>
        <authorList>
            <person name="Cuomo C."/>
            <person name="Litvintseva A."/>
            <person name="Heitman J."/>
            <person name="Chen Y."/>
            <person name="Sun S."/>
            <person name="Springer D."/>
            <person name="Dromer F."/>
            <person name="Young S."/>
            <person name="Zeng Q."/>
            <person name="Chapman S."/>
            <person name="Gujja S."/>
            <person name="Saif S."/>
            <person name="Birren B."/>
        </authorList>
    </citation>
    <scope>NUCLEOTIDE SEQUENCE [LARGE SCALE GENOMIC DNA]</scope>
    <source>
        <strain evidence="5 6">ATCC 28783</strain>
    </source>
</reference>
<dbReference type="PANTHER" id="PTHR23403:SF1">
    <property type="entry name" value="TREHALASE"/>
    <property type="match status" value="1"/>
</dbReference>
<proteinExistence type="inferred from homology"/>
<dbReference type="Gene3D" id="1.50.10.10">
    <property type="match status" value="1"/>
</dbReference>
<accession>A0A4Q1BH99</accession>
<name>A0A4Q1BH99_TREME</name>
<dbReference type="Proteomes" id="UP000289152">
    <property type="component" value="Unassembled WGS sequence"/>
</dbReference>
<comment type="similarity">
    <text evidence="1 2">Belongs to the glycosyl hydrolase 37 family.</text>
</comment>
<evidence type="ECO:0000256" key="3">
    <source>
        <dbReference type="SAM" id="MobiDB-lite"/>
    </source>
</evidence>
<sequence>MWSLLTVYLLTQLTVTAQNITFSSASASSSFSPTPVTTSVPSPTGSLNDTVPGQNGYPPAQYWCKAGSNEPFCAGQLLQDVELSGIFGDSKTFSDKPTLHNLSETYAAFNQLTANVTVGQIEQFVEQYFKGEGLELEQVPIEGFNSTPALLNNISDPIYQGWVSVVNSYWTLLIRQTNQSALCNGDCESSLIPLNNTIVVPGDLLTNFMDFISVYGFVPNGGRIYYLNRSQPPMFVQMLDAYIQETGNLTMLERALPLASAEMLWWYNNRSITVTSPYTGLNRTVYHYSVTNTAPRPEGYQEDYETVMGTTPTLNDTGKADLYSELASGAESGWDYSARWCKQPVINISNNNPALRTLNVRAIVPVDLNSLLAGDHALLANLYEVYANSTNFINSTDSGNSTGSANSTDSSNSTTAYHRQMASNLSDAILDLHWDPAKSWFYDFNLTSNNRSELYTPAGTIPLWQNITPSEVVGNDTAALSVVSGARYLLGKYPGIPSVATLLYTGLNWDFPNSWPPHVYTSIKAFETLGRVNPNASVLTNLTLSFDNVTTGQLGLNESQLQPEDPSLGGNTTLQVQNTEGKPWPLALSVEWAERYMQAAFCTWYSTGGEIPNLLTQLPISQLNASGTYTAGTTGVMFEKFNITDPDASGGGGEYTVQVGFGWTNGVVLWLANEFGQYLPRPNCPLIPIIELENGKNVTVFGNGTEVNGTVYGNGTQMGIYTGYRIPRK</sequence>
<feature type="signal peptide" evidence="4">
    <location>
        <begin position="1"/>
        <end position="17"/>
    </location>
</feature>
<feature type="region of interest" description="Disordered" evidence="3">
    <location>
        <begin position="25"/>
        <end position="52"/>
    </location>
</feature>
<keyword evidence="2" id="KW-0378">Hydrolase</keyword>
<feature type="compositionally biased region" description="Low complexity" evidence="3">
    <location>
        <begin position="25"/>
        <end position="44"/>
    </location>
</feature>